<feature type="domain" description="NTP pyrophosphohydrolase MazG-like" evidence="1">
    <location>
        <begin position="98"/>
        <end position="169"/>
    </location>
</feature>
<gene>
    <name evidence="2" type="ORF">FHE74_00590</name>
</gene>
<dbReference type="SUPFAM" id="SSF101386">
    <property type="entry name" value="all-alpha NTP pyrophosphatases"/>
    <property type="match status" value="1"/>
</dbReference>
<dbReference type="GO" id="GO:0046061">
    <property type="term" value="P:dATP catabolic process"/>
    <property type="evidence" value="ECO:0007669"/>
    <property type="project" value="TreeGrafter"/>
</dbReference>
<dbReference type="Pfam" id="PF03819">
    <property type="entry name" value="MazG"/>
    <property type="match status" value="1"/>
</dbReference>
<dbReference type="InterPro" id="IPR048015">
    <property type="entry name" value="NTP-PPase_MazG-like_N"/>
</dbReference>
<name>A0A5C4U7U9_9CORY</name>
<dbReference type="GO" id="GO:0046076">
    <property type="term" value="P:dTTP catabolic process"/>
    <property type="evidence" value="ECO:0007669"/>
    <property type="project" value="TreeGrafter"/>
</dbReference>
<dbReference type="GO" id="GO:0047429">
    <property type="term" value="F:nucleoside triphosphate diphosphatase activity"/>
    <property type="evidence" value="ECO:0007669"/>
    <property type="project" value="TreeGrafter"/>
</dbReference>
<comment type="caution">
    <text evidence="2">The sequence shown here is derived from an EMBL/GenBank/DDBJ whole genome shotgun (WGS) entry which is preliminary data.</text>
</comment>
<dbReference type="InterPro" id="IPR011551">
    <property type="entry name" value="NTP_PyrPHydrolase_MazG"/>
</dbReference>
<dbReference type="AlphaFoldDB" id="A0A5C4U7U9"/>
<dbReference type="InterPro" id="IPR004518">
    <property type="entry name" value="MazG-like_dom"/>
</dbReference>
<dbReference type="Proteomes" id="UP000312032">
    <property type="component" value="Unassembled WGS sequence"/>
</dbReference>
<dbReference type="GO" id="GO:0046081">
    <property type="term" value="P:dUTP catabolic process"/>
    <property type="evidence" value="ECO:0007669"/>
    <property type="project" value="TreeGrafter"/>
</dbReference>
<evidence type="ECO:0000259" key="1">
    <source>
        <dbReference type="Pfam" id="PF03819"/>
    </source>
</evidence>
<protein>
    <submittedName>
        <fullName evidence="2">Nucleoside triphosphate hydrolase</fullName>
    </submittedName>
</protein>
<dbReference type="GO" id="GO:0046052">
    <property type="term" value="P:UTP catabolic process"/>
    <property type="evidence" value="ECO:0007669"/>
    <property type="project" value="TreeGrafter"/>
</dbReference>
<reference evidence="2 3" key="1">
    <citation type="submission" date="2019-06" db="EMBL/GenBank/DDBJ databases">
        <authorList>
            <person name="Li J."/>
        </authorList>
    </citation>
    <scope>NUCLEOTIDE SEQUENCE [LARGE SCALE GENOMIC DNA]</scope>
    <source>
        <strain evidence="2 3">LMG 28165</strain>
    </source>
</reference>
<dbReference type="PANTHER" id="PTHR30522">
    <property type="entry name" value="NUCLEOSIDE TRIPHOSPHATE PYROPHOSPHOHYDROLASE"/>
    <property type="match status" value="1"/>
</dbReference>
<dbReference type="EMBL" id="VDHJ01000001">
    <property type="protein sequence ID" value="TNM00480.1"/>
    <property type="molecule type" value="Genomic_DNA"/>
</dbReference>
<evidence type="ECO:0000313" key="2">
    <source>
        <dbReference type="EMBL" id="TNM00480.1"/>
    </source>
</evidence>
<proteinExistence type="predicted"/>
<dbReference type="CDD" id="cd11528">
    <property type="entry name" value="NTP-PPase_MazG_Nterm"/>
    <property type="match status" value="1"/>
</dbReference>
<dbReference type="Gene3D" id="1.10.287.1080">
    <property type="entry name" value="MazG-like"/>
    <property type="match status" value="1"/>
</dbReference>
<accession>A0A5C4U7U9</accession>
<keyword evidence="2" id="KW-0378">Hydrolase</keyword>
<dbReference type="RefSeq" id="WP_139464478.1">
    <property type="nucleotide sequence ID" value="NZ_VDHJ01000001.1"/>
</dbReference>
<dbReference type="GO" id="GO:0046047">
    <property type="term" value="P:TTP catabolic process"/>
    <property type="evidence" value="ECO:0007669"/>
    <property type="project" value="TreeGrafter"/>
</dbReference>
<dbReference type="PANTHER" id="PTHR30522:SF0">
    <property type="entry name" value="NUCLEOSIDE TRIPHOSPHATE PYROPHOSPHOHYDROLASE"/>
    <property type="match status" value="1"/>
</dbReference>
<evidence type="ECO:0000313" key="3">
    <source>
        <dbReference type="Proteomes" id="UP000312032"/>
    </source>
</evidence>
<dbReference type="GO" id="GO:0006203">
    <property type="term" value="P:dGTP catabolic process"/>
    <property type="evidence" value="ECO:0007669"/>
    <property type="project" value="TreeGrafter"/>
</dbReference>
<keyword evidence="3" id="KW-1185">Reference proteome</keyword>
<organism evidence="2 3">
    <name type="scientific">Corynebacterium tapiri</name>
    <dbReference type="NCBI Taxonomy" id="1448266"/>
    <lineage>
        <taxon>Bacteria</taxon>
        <taxon>Bacillati</taxon>
        <taxon>Actinomycetota</taxon>
        <taxon>Actinomycetes</taxon>
        <taxon>Mycobacteriales</taxon>
        <taxon>Corynebacteriaceae</taxon>
        <taxon>Corynebacterium</taxon>
    </lineage>
</organism>
<sequence length="199" mass="22174">MTVLLLDPRWPTMIPLEAIGCLPTPVDFAVDVPVSVRWKLIDVIDGVDDGVGTLVTFDESDASTGRKVFRAPSLSDPIGEARQIMARARSIGEWEAAQTHRSLLPFLQEETQEFAEAIDRGESAEVVRKELGDLLLQILFHAEIAEDFDFDDVAQSFVDKMHSRAPYLFDGTSEVVDTFTQEKLWAKGKRAEGVVSEHE</sequence>
<dbReference type="OrthoDB" id="9808939at2"/>